<gene>
    <name evidence="11" type="ORF">H0E87_023156</name>
</gene>
<dbReference type="InterPro" id="IPR032675">
    <property type="entry name" value="LRR_dom_sf"/>
</dbReference>
<comment type="caution">
    <text evidence="11">The sequence shown here is derived from an EMBL/GenBank/DDBJ whole genome shotgun (WGS) entry which is preliminary data.</text>
</comment>
<dbReference type="Proteomes" id="UP000807159">
    <property type="component" value="Chromosome 13"/>
</dbReference>
<keyword evidence="9" id="KW-0472">Membrane</keyword>
<evidence type="ECO:0000256" key="3">
    <source>
        <dbReference type="ARBA" id="ARBA00022475"/>
    </source>
</evidence>
<dbReference type="SUPFAM" id="SSF52058">
    <property type="entry name" value="L domain-like"/>
    <property type="match status" value="1"/>
</dbReference>
<evidence type="ECO:0000256" key="1">
    <source>
        <dbReference type="ARBA" id="ARBA00004236"/>
    </source>
</evidence>
<dbReference type="AlphaFoldDB" id="A0A8T2XE24"/>
<keyword evidence="12" id="KW-1185">Reference proteome</keyword>
<evidence type="ECO:0000256" key="5">
    <source>
        <dbReference type="ARBA" id="ARBA00022692"/>
    </source>
</evidence>
<dbReference type="EMBL" id="JACEGQ020000013">
    <property type="protein sequence ID" value="KAH8490914.1"/>
    <property type="molecule type" value="Genomic_DNA"/>
</dbReference>
<keyword evidence="8" id="KW-1133">Transmembrane helix</keyword>
<proteinExistence type="inferred from homology"/>
<evidence type="ECO:0000256" key="7">
    <source>
        <dbReference type="ARBA" id="ARBA00022737"/>
    </source>
</evidence>
<keyword evidence="7" id="KW-0677">Repeat</keyword>
<evidence type="ECO:0000256" key="8">
    <source>
        <dbReference type="ARBA" id="ARBA00022989"/>
    </source>
</evidence>
<keyword evidence="6" id="KW-0732">Signal</keyword>
<accession>A0A8T2XE24</accession>
<evidence type="ECO:0000313" key="12">
    <source>
        <dbReference type="Proteomes" id="UP000807159"/>
    </source>
</evidence>
<protein>
    <recommendedName>
        <fullName evidence="13">Leucine-rich repeat-containing N-terminal plant-type domain-containing protein</fullName>
    </recommendedName>
</protein>
<reference evidence="11" key="1">
    <citation type="journal article" date="2021" name="J. Hered.">
        <title>Genome Assembly of Salicaceae Populus deltoides (Eastern Cottonwood) I-69 Based on Nanopore Sequencing and Hi-C Technologies.</title>
        <authorList>
            <person name="Bai S."/>
            <person name="Wu H."/>
            <person name="Zhang J."/>
            <person name="Pan Z."/>
            <person name="Zhao W."/>
            <person name="Li Z."/>
            <person name="Tong C."/>
        </authorList>
    </citation>
    <scope>NUCLEOTIDE SEQUENCE</scope>
    <source>
        <tissue evidence="11">Leaf</tissue>
    </source>
</reference>
<organism evidence="11 12">
    <name type="scientific">Populus deltoides</name>
    <name type="common">Eastern poplar</name>
    <name type="synonym">Eastern cottonwood</name>
    <dbReference type="NCBI Taxonomy" id="3696"/>
    <lineage>
        <taxon>Eukaryota</taxon>
        <taxon>Viridiplantae</taxon>
        <taxon>Streptophyta</taxon>
        <taxon>Embryophyta</taxon>
        <taxon>Tracheophyta</taxon>
        <taxon>Spermatophyta</taxon>
        <taxon>Magnoliopsida</taxon>
        <taxon>eudicotyledons</taxon>
        <taxon>Gunneridae</taxon>
        <taxon>Pentapetalae</taxon>
        <taxon>rosids</taxon>
        <taxon>fabids</taxon>
        <taxon>Malpighiales</taxon>
        <taxon>Salicaceae</taxon>
        <taxon>Saliceae</taxon>
        <taxon>Populus</taxon>
    </lineage>
</organism>
<keyword evidence="4" id="KW-0433">Leucine-rich repeat</keyword>
<dbReference type="InterPro" id="IPR001611">
    <property type="entry name" value="Leu-rich_rpt"/>
</dbReference>
<name>A0A8T2XE24_POPDE</name>
<dbReference type="Pfam" id="PF00560">
    <property type="entry name" value="LRR_1"/>
    <property type="match status" value="2"/>
</dbReference>
<dbReference type="GO" id="GO:0012505">
    <property type="term" value="C:endomembrane system"/>
    <property type="evidence" value="ECO:0007669"/>
    <property type="project" value="UniProtKB-SubCell"/>
</dbReference>
<comment type="subcellular location">
    <subcellularLocation>
        <location evidence="1">Cell membrane</location>
    </subcellularLocation>
    <subcellularLocation>
        <location evidence="10">Endomembrane system</location>
        <topology evidence="10">Single-pass membrane protein</topology>
    </subcellularLocation>
</comment>
<keyword evidence="3" id="KW-1003">Cell membrane</keyword>
<evidence type="ECO:0000313" key="11">
    <source>
        <dbReference type="EMBL" id="KAH8490914.1"/>
    </source>
</evidence>
<dbReference type="GO" id="GO:0005886">
    <property type="term" value="C:plasma membrane"/>
    <property type="evidence" value="ECO:0007669"/>
    <property type="project" value="UniProtKB-SubCell"/>
</dbReference>
<evidence type="ECO:0000256" key="6">
    <source>
        <dbReference type="ARBA" id="ARBA00022729"/>
    </source>
</evidence>
<sequence length="99" mass="11162">MIAELAYAQYHNVQTRRQLERIWHPAHCSCWHGENYSDGTIPAACGELRQLQILNLGSNRLHGFLPDEMLQTEELGILDVSENFIAGSIPSWLGKLSLS</sequence>
<evidence type="ECO:0008006" key="13">
    <source>
        <dbReference type="Google" id="ProtNLM"/>
    </source>
</evidence>
<dbReference type="InterPro" id="IPR051502">
    <property type="entry name" value="RLP_Defense_Trigger"/>
</dbReference>
<evidence type="ECO:0000256" key="4">
    <source>
        <dbReference type="ARBA" id="ARBA00022614"/>
    </source>
</evidence>
<evidence type="ECO:0000256" key="2">
    <source>
        <dbReference type="ARBA" id="ARBA00009592"/>
    </source>
</evidence>
<dbReference type="Gene3D" id="3.80.10.10">
    <property type="entry name" value="Ribonuclease Inhibitor"/>
    <property type="match status" value="1"/>
</dbReference>
<evidence type="ECO:0000256" key="9">
    <source>
        <dbReference type="ARBA" id="ARBA00023136"/>
    </source>
</evidence>
<keyword evidence="5" id="KW-0812">Transmembrane</keyword>
<dbReference type="PANTHER" id="PTHR48062">
    <property type="entry name" value="RECEPTOR-LIKE PROTEIN 14"/>
    <property type="match status" value="1"/>
</dbReference>
<dbReference type="PANTHER" id="PTHR48062:SF52">
    <property type="entry name" value="RECEPTOR-LIKE PROTEIN 8-RELATED"/>
    <property type="match status" value="1"/>
</dbReference>
<evidence type="ECO:0000256" key="10">
    <source>
        <dbReference type="ARBA" id="ARBA00037847"/>
    </source>
</evidence>
<comment type="similarity">
    <text evidence="2">Belongs to the RLP family.</text>
</comment>